<evidence type="ECO:0000256" key="6">
    <source>
        <dbReference type="ARBA" id="ARBA00023136"/>
    </source>
</evidence>
<feature type="transmembrane region" description="Helical" evidence="7">
    <location>
        <begin position="30"/>
        <end position="53"/>
    </location>
</feature>
<dbReference type="AlphaFoldDB" id="A0A4Y9LMS2"/>
<feature type="transmembrane region" description="Helical" evidence="7">
    <location>
        <begin position="188"/>
        <end position="209"/>
    </location>
</feature>
<dbReference type="CDD" id="cd13127">
    <property type="entry name" value="MATE_tuaB_like"/>
    <property type="match status" value="1"/>
</dbReference>
<keyword evidence="5 7" id="KW-1133">Transmembrane helix</keyword>
<evidence type="ECO:0000256" key="2">
    <source>
        <dbReference type="ARBA" id="ARBA00007430"/>
    </source>
</evidence>
<keyword evidence="3" id="KW-1003">Cell membrane</keyword>
<sequence length="502" mass="54497">MQLSTTNLKDRLRDSDFEVSSISAVSPIRWTFLSAIISALAVAVQLAVVSRFLSASQLGIAALAMMILGFATVISDFGINKVLIKEQHLTPGLRTFLYALELILGFAVWLLVWTSAPSLADYYAAPELASLLSWGSVSLLIVPIGHQFYCLLSRDLRFKQLVVFEIVGSIVGLVIAVLAAILDQGAYAIVWGWAGNSWVKYSLLALVGWRQYPLTQVWEVEGLSPHLKFSFYATVESILTYISTNIDYLLIGYYLGARQLGYYALAYQVATFAPQKIGPILTRVAFPMFARQQTDDAVLRARYLSFLQLSIVLTLPLLVGALITAPLLVQVVFGVGWEQSIPILQLLTIVGIGKMVIVPVVPLLLAKGRADLAFASGLLVALGTLVGFLLVVEMGLQAVAVAFAIVACCHAACMLGLVRWMIHLKWPTYLLSIRTAVVATAWMSLAAYLVVAQTIIPVTQTGRLLAAIVVGGIAYGVHIMVADRPMALKIRNLLTGRSDGVV</sequence>
<gene>
    <name evidence="8" type="ORF">E4K65_28650</name>
</gene>
<evidence type="ECO:0000256" key="5">
    <source>
        <dbReference type="ARBA" id="ARBA00022989"/>
    </source>
</evidence>
<keyword evidence="6 7" id="KW-0472">Membrane</keyword>
<dbReference type="OrthoDB" id="7605542at2"/>
<evidence type="ECO:0000313" key="9">
    <source>
        <dbReference type="Proteomes" id="UP000297966"/>
    </source>
</evidence>
<feature type="transmembrane region" description="Helical" evidence="7">
    <location>
        <begin position="96"/>
        <end position="116"/>
    </location>
</feature>
<feature type="transmembrane region" description="Helical" evidence="7">
    <location>
        <begin position="372"/>
        <end position="392"/>
    </location>
</feature>
<keyword evidence="4 7" id="KW-0812">Transmembrane</keyword>
<feature type="transmembrane region" description="Helical" evidence="7">
    <location>
        <begin position="59"/>
        <end position="84"/>
    </location>
</feature>
<evidence type="ECO:0000256" key="4">
    <source>
        <dbReference type="ARBA" id="ARBA00022692"/>
    </source>
</evidence>
<evidence type="ECO:0000256" key="1">
    <source>
        <dbReference type="ARBA" id="ARBA00004651"/>
    </source>
</evidence>
<reference evidence="8 9" key="1">
    <citation type="submission" date="2019-03" db="EMBL/GenBank/DDBJ databases">
        <title>Bradyrhizobium diversity isolated from nodules of Chamaecrista fasciculata.</title>
        <authorList>
            <person name="Klepa M.S."/>
            <person name="Urquiaga M.O."/>
            <person name="Hungria M."/>
            <person name="Delamuta J.R."/>
        </authorList>
    </citation>
    <scope>NUCLEOTIDE SEQUENCE [LARGE SCALE GENOMIC DNA]</scope>
    <source>
        <strain evidence="8 9">CNPSo 3448</strain>
    </source>
</reference>
<dbReference type="NCBIfam" id="NF007773">
    <property type="entry name" value="PRK10459.1"/>
    <property type="match status" value="1"/>
</dbReference>
<organism evidence="8 9">
    <name type="scientific">Bradyrhizobium niftali</name>
    <dbReference type="NCBI Taxonomy" id="2560055"/>
    <lineage>
        <taxon>Bacteria</taxon>
        <taxon>Pseudomonadati</taxon>
        <taxon>Pseudomonadota</taxon>
        <taxon>Alphaproteobacteria</taxon>
        <taxon>Hyphomicrobiales</taxon>
        <taxon>Nitrobacteraceae</taxon>
        <taxon>Bradyrhizobium</taxon>
    </lineage>
</organism>
<comment type="subcellular location">
    <subcellularLocation>
        <location evidence="1">Cell membrane</location>
        <topology evidence="1">Multi-pass membrane protein</topology>
    </subcellularLocation>
</comment>
<keyword evidence="9" id="KW-1185">Reference proteome</keyword>
<feature type="transmembrane region" description="Helical" evidence="7">
    <location>
        <begin position="430"/>
        <end position="451"/>
    </location>
</feature>
<feature type="transmembrane region" description="Helical" evidence="7">
    <location>
        <begin position="463"/>
        <end position="482"/>
    </location>
</feature>
<dbReference type="Pfam" id="PF13440">
    <property type="entry name" value="Polysacc_synt_3"/>
    <property type="match status" value="1"/>
</dbReference>
<feature type="transmembrane region" description="Helical" evidence="7">
    <location>
        <begin position="343"/>
        <end position="365"/>
    </location>
</feature>
<feature type="transmembrane region" description="Helical" evidence="7">
    <location>
        <begin position="161"/>
        <end position="182"/>
    </location>
</feature>
<dbReference type="RefSeq" id="WP_135176983.1">
    <property type="nucleotide sequence ID" value="NZ_JBIYER010000001.1"/>
</dbReference>
<protein>
    <submittedName>
        <fullName evidence="8">MOP flippase family protein</fullName>
    </submittedName>
</protein>
<dbReference type="InterPro" id="IPR050833">
    <property type="entry name" value="Poly_Biosynth_Transport"/>
</dbReference>
<dbReference type="PANTHER" id="PTHR30250:SF10">
    <property type="entry name" value="LIPOPOLYSACCHARIDE BIOSYNTHESIS PROTEIN WZXC"/>
    <property type="match status" value="1"/>
</dbReference>
<feature type="transmembrane region" description="Helical" evidence="7">
    <location>
        <begin position="309"/>
        <end position="337"/>
    </location>
</feature>
<evidence type="ECO:0000313" key="8">
    <source>
        <dbReference type="EMBL" id="TFV44269.1"/>
    </source>
</evidence>
<evidence type="ECO:0000256" key="3">
    <source>
        <dbReference type="ARBA" id="ARBA00022475"/>
    </source>
</evidence>
<dbReference type="PANTHER" id="PTHR30250">
    <property type="entry name" value="PST FAMILY PREDICTED COLANIC ACID TRANSPORTER"/>
    <property type="match status" value="1"/>
</dbReference>
<dbReference type="GO" id="GO:0005886">
    <property type="term" value="C:plasma membrane"/>
    <property type="evidence" value="ECO:0007669"/>
    <property type="project" value="UniProtKB-SubCell"/>
</dbReference>
<accession>A0A4Y9LMS2</accession>
<comment type="caution">
    <text evidence="8">The sequence shown here is derived from an EMBL/GenBank/DDBJ whole genome shotgun (WGS) entry which is preliminary data.</text>
</comment>
<feature type="transmembrane region" description="Helical" evidence="7">
    <location>
        <begin position="398"/>
        <end position="418"/>
    </location>
</feature>
<evidence type="ECO:0000256" key="7">
    <source>
        <dbReference type="SAM" id="Phobius"/>
    </source>
</evidence>
<dbReference type="Proteomes" id="UP000297966">
    <property type="component" value="Unassembled WGS sequence"/>
</dbReference>
<comment type="similarity">
    <text evidence="2">Belongs to the polysaccharide synthase family.</text>
</comment>
<feature type="transmembrane region" description="Helical" evidence="7">
    <location>
        <begin position="128"/>
        <end position="149"/>
    </location>
</feature>
<proteinExistence type="inferred from homology"/>
<name>A0A4Y9LMS2_9BRAD</name>
<dbReference type="EMBL" id="SPQT01000019">
    <property type="protein sequence ID" value="TFV44269.1"/>
    <property type="molecule type" value="Genomic_DNA"/>
</dbReference>